<organism evidence="4 5">
    <name type="scientific">Spinacia oleracea</name>
    <name type="common">Spinach</name>
    <dbReference type="NCBI Taxonomy" id="3562"/>
    <lineage>
        <taxon>Eukaryota</taxon>
        <taxon>Viridiplantae</taxon>
        <taxon>Streptophyta</taxon>
        <taxon>Embryophyta</taxon>
        <taxon>Tracheophyta</taxon>
        <taxon>Spermatophyta</taxon>
        <taxon>Magnoliopsida</taxon>
        <taxon>eudicotyledons</taxon>
        <taxon>Gunneridae</taxon>
        <taxon>Pentapetalae</taxon>
        <taxon>Caryophyllales</taxon>
        <taxon>Chenopodiaceae</taxon>
        <taxon>Chenopodioideae</taxon>
        <taxon>Anserineae</taxon>
        <taxon>Spinacia</taxon>
    </lineage>
</organism>
<feature type="region of interest" description="Disordered" evidence="2">
    <location>
        <begin position="1"/>
        <end position="224"/>
    </location>
</feature>
<feature type="compositionally biased region" description="Basic residues" evidence="2">
    <location>
        <begin position="179"/>
        <end position="190"/>
    </location>
</feature>
<reference evidence="5" key="2">
    <citation type="submission" date="2025-08" db="UniProtKB">
        <authorList>
            <consortium name="RefSeq"/>
        </authorList>
    </citation>
    <scope>IDENTIFICATION</scope>
    <source>
        <tissue evidence="5">Leaf</tissue>
    </source>
</reference>
<proteinExistence type="predicted"/>
<name>A0A9R0J7Y0_SPIOL</name>
<keyword evidence="1" id="KW-0862">Zinc</keyword>
<evidence type="ECO:0000256" key="2">
    <source>
        <dbReference type="SAM" id="MobiDB-lite"/>
    </source>
</evidence>
<dbReference type="Proteomes" id="UP000813463">
    <property type="component" value="Chromosome 2"/>
</dbReference>
<evidence type="ECO:0000256" key="1">
    <source>
        <dbReference type="PROSITE-ProRule" id="PRU00175"/>
    </source>
</evidence>
<gene>
    <name evidence="5" type="primary">LOC110800666</name>
</gene>
<dbReference type="PANTHER" id="PTHR31150">
    <property type="entry name" value="EXPRESSED PROTEIN"/>
    <property type="match status" value="1"/>
</dbReference>
<reference evidence="4" key="1">
    <citation type="journal article" date="2021" name="Nat. Commun.">
        <title>Genomic analyses provide insights into spinach domestication and the genetic basis of agronomic traits.</title>
        <authorList>
            <person name="Cai X."/>
            <person name="Sun X."/>
            <person name="Xu C."/>
            <person name="Sun H."/>
            <person name="Wang X."/>
            <person name="Ge C."/>
            <person name="Zhang Z."/>
            <person name="Wang Q."/>
            <person name="Fei Z."/>
            <person name="Jiao C."/>
            <person name="Wang Q."/>
        </authorList>
    </citation>
    <scope>NUCLEOTIDE SEQUENCE [LARGE SCALE GENOMIC DNA]</scope>
    <source>
        <strain evidence="4">cv. Varoflay</strain>
    </source>
</reference>
<dbReference type="PANTHER" id="PTHR31150:SF6">
    <property type="entry name" value="ZINC ION BINDING PROTEIN"/>
    <property type="match status" value="1"/>
</dbReference>
<dbReference type="PROSITE" id="PS50089">
    <property type="entry name" value="ZF_RING_2"/>
    <property type="match status" value="1"/>
</dbReference>
<feature type="compositionally biased region" description="Basic and acidic residues" evidence="2">
    <location>
        <begin position="1"/>
        <end position="14"/>
    </location>
</feature>
<feature type="domain" description="RING-type" evidence="3">
    <location>
        <begin position="250"/>
        <end position="310"/>
    </location>
</feature>
<dbReference type="SUPFAM" id="SSF57850">
    <property type="entry name" value="RING/U-box"/>
    <property type="match status" value="1"/>
</dbReference>
<dbReference type="SMART" id="SM00184">
    <property type="entry name" value="RING"/>
    <property type="match status" value="1"/>
</dbReference>
<dbReference type="InterPro" id="IPR001841">
    <property type="entry name" value="Znf_RING"/>
</dbReference>
<feature type="compositionally biased region" description="Basic and acidic residues" evidence="2">
    <location>
        <begin position="96"/>
        <end position="108"/>
    </location>
</feature>
<dbReference type="KEGG" id="soe:110800666"/>
<evidence type="ECO:0000313" key="5">
    <source>
        <dbReference type="RefSeq" id="XP_021861665.1"/>
    </source>
</evidence>
<evidence type="ECO:0000313" key="4">
    <source>
        <dbReference type="Proteomes" id="UP000813463"/>
    </source>
</evidence>
<accession>A0A9R0J7Y0</accession>
<dbReference type="RefSeq" id="XP_021861665.1">
    <property type="nucleotide sequence ID" value="XM_022005973.2"/>
</dbReference>
<keyword evidence="1" id="KW-0863">Zinc-finger</keyword>
<feature type="compositionally biased region" description="Polar residues" evidence="2">
    <location>
        <begin position="36"/>
        <end position="53"/>
    </location>
</feature>
<dbReference type="OrthoDB" id="1887047at2759"/>
<sequence length="315" mass="34280">MSNKREKEAGREKNSGGQGLVLLSNNIGTGKPTRTGKLSDNSVRKSCSATVPCSPNKIKKAEECTGAAKKAANNGGVSETEPKKSGAKTVSSRVWKARDSVEVKHTASEEAGEQETAQVTPPPRIVKRTDKKTTEKVASPQQVWREKAQPESTDTKELSARKQQLQSTKTTDSSPLTSKSKKSATQKKVKNKEPSSKEQSSKGKQVQKKKAEHHKASTSSRSDLAPPSYLEYHLEWDGFNEPVNHIGVCCSLCEMDLGVAPYDGYDDGDSEFSAIPVVAVLPCGHSFHYYCLNLGELEGQQEEPPCIFCESFMSS</sequence>
<dbReference type="AlphaFoldDB" id="A0A9R0J7Y0"/>
<dbReference type="GeneID" id="110800666"/>
<feature type="compositionally biased region" description="Low complexity" evidence="2">
    <location>
        <begin position="66"/>
        <end position="76"/>
    </location>
</feature>
<feature type="compositionally biased region" description="Basic and acidic residues" evidence="2">
    <location>
        <begin position="191"/>
        <end position="201"/>
    </location>
</feature>
<feature type="compositionally biased region" description="Basic and acidic residues" evidence="2">
    <location>
        <begin position="144"/>
        <end position="160"/>
    </location>
</feature>
<protein>
    <submittedName>
        <fullName evidence="5">Uncharacterized protein isoform X1</fullName>
    </submittedName>
</protein>
<keyword evidence="1" id="KW-0479">Metal-binding</keyword>
<feature type="compositionally biased region" description="Polar residues" evidence="2">
    <location>
        <begin position="161"/>
        <end position="177"/>
    </location>
</feature>
<evidence type="ECO:0000259" key="3">
    <source>
        <dbReference type="PROSITE" id="PS50089"/>
    </source>
</evidence>
<dbReference type="GO" id="GO:0008270">
    <property type="term" value="F:zinc ion binding"/>
    <property type="evidence" value="ECO:0007669"/>
    <property type="project" value="UniProtKB-KW"/>
</dbReference>
<keyword evidence="4" id="KW-1185">Reference proteome</keyword>